<dbReference type="InterPro" id="IPR040442">
    <property type="entry name" value="Pyrv_kinase-like_dom_sf"/>
</dbReference>
<dbReference type="Proteomes" id="UP000295197">
    <property type="component" value="Unassembled WGS sequence"/>
</dbReference>
<dbReference type="GO" id="GO:0016829">
    <property type="term" value="F:lyase activity"/>
    <property type="evidence" value="ECO:0007669"/>
    <property type="project" value="UniProtKB-KW"/>
</dbReference>
<dbReference type="InterPro" id="IPR039556">
    <property type="entry name" value="ICL/PEPM"/>
</dbReference>
<proteinExistence type="predicted"/>
<gene>
    <name evidence="1" type="ORF">EDC17_10625</name>
</gene>
<dbReference type="OrthoDB" id="9780430at2"/>
<dbReference type="PANTHER" id="PTHR42905:SF16">
    <property type="entry name" value="CARBOXYPHOSPHONOENOLPYRUVATE PHOSPHONOMUTASE-LIKE PROTEIN (AFU_ORTHOLOGUE AFUA_5G07230)"/>
    <property type="match status" value="1"/>
</dbReference>
<dbReference type="InterPro" id="IPR015813">
    <property type="entry name" value="Pyrv/PenolPyrv_kinase-like_dom"/>
</dbReference>
<organism evidence="1 2">
    <name type="scientific">Sphingobacterium alimentarium</name>
    <dbReference type="NCBI Taxonomy" id="797292"/>
    <lineage>
        <taxon>Bacteria</taxon>
        <taxon>Pseudomonadati</taxon>
        <taxon>Bacteroidota</taxon>
        <taxon>Sphingobacteriia</taxon>
        <taxon>Sphingobacteriales</taxon>
        <taxon>Sphingobacteriaceae</taxon>
        <taxon>Sphingobacterium</taxon>
    </lineage>
</organism>
<name>A0A4R3VQ23_9SPHI</name>
<sequence length="249" mass="27575">MKYTLFKKLHQQPDLLVLGNVWDAHSAKIAQEAGFKALGTSSHAIANAMGYEDGEQISVDEILFVVERIVKAVDIPVSVDFESGYSDKPEEVAKNVKKLVGLGVVGINLEDGQVENGKRVLGDMNLHKQKIEAIKAEEKNIFINARVDSYTTKHISALTESITRTKAYAKAGAEGIFVPLIESEEDIKAFLDATSLPLNVFLTPNLPSVQQLNKLGVKRLSHGAKMYEWLIKQNTKAFEDFIKKPQLPK</sequence>
<comment type="caution">
    <text evidence="1">The sequence shown here is derived from an EMBL/GenBank/DDBJ whole genome shotgun (WGS) entry which is preliminary data.</text>
</comment>
<dbReference type="Pfam" id="PF13714">
    <property type="entry name" value="PEP_mutase"/>
    <property type="match status" value="1"/>
</dbReference>
<dbReference type="AlphaFoldDB" id="A0A4R3VQ23"/>
<keyword evidence="1" id="KW-0456">Lyase</keyword>
<protein>
    <submittedName>
        <fullName evidence="1">2-methylisocitrate lyase-like PEP mutase family enzyme</fullName>
    </submittedName>
</protein>
<dbReference type="SUPFAM" id="SSF51621">
    <property type="entry name" value="Phosphoenolpyruvate/pyruvate domain"/>
    <property type="match status" value="1"/>
</dbReference>
<evidence type="ECO:0000313" key="1">
    <source>
        <dbReference type="EMBL" id="TCV06476.1"/>
    </source>
</evidence>
<dbReference type="Gene3D" id="3.20.20.60">
    <property type="entry name" value="Phosphoenolpyruvate-binding domains"/>
    <property type="match status" value="1"/>
</dbReference>
<evidence type="ECO:0000313" key="2">
    <source>
        <dbReference type="Proteomes" id="UP000295197"/>
    </source>
</evidence>
<keyword evidence="2" id="KW-1185">Reference proteome</keyword>
<dbReference type="EMBL" id="SMBZ01000062">
    <property type="protein sequence ID" value="TCV06476.1"/>
    <property type="molecule type" value="Genomic_DNA"/>
</dbReference>
<accession>A0A4R3VQ23</accession>
<dbReference type="PANTHER" id="PTHR42905">
    <property type="entry name" value="PHOSPHOENOLPYRUVATE CARBOXYLASE"/>
    <property type="match status" value="1"/>
</dbReference>
<dbReference type="CDD" id="cd00377">
    <property type="entry name" value="ICL_PEPM"/>
    <property type="match status" value="1"/>
</dbReference>
<reference evidence="1 2" key="1">
    <citation type="submission" date="2019-03" db="EMBL/GenBank/DDBJ databases">
        <title>Genomic Encyclopedia of Type Strains, Phase IV (KMG-IV): sequencing the most valuable type-strain genomes for metagenomic binning, comparative biology and taxonomic classification.</title>
        <authorList>
            <person name="Goeker M."/>
        </authorList>
    </citation>
    <scope>NUCLEOTIDE SEQUENCE [LARGE SCALE GENOMIC DNA]</scope>
    <source>
        <strain evidence="1 2">DSM 22362</strain>
    </source>
</reference>